<evidence type="ECO:0000256" key="1">
    <source>
        <dbReference type="SAM" id="MobiDB-lite"/>
    </source>
</evidence>
<feature type="chain" id="PRO_5046773747" description="Secreted protein" evidence="2">
    <location>
        <begin position="21"/>
        <end position="88"/>
    </location>
</feature>
<protein>
    <recommendedName>
        <fullName evidence="5">Secreted protein</fullName>
    </recommendedName>
</protein>
<organism evidence="3 4">
    <name type="scientific">Paratrimastix pyriformis</name>
    <dbReference type="NCBI Taxonomy" id="342808"/>
    <lineage>
        <taxon>Eukaryota</taxon>
        <taxon>Metamonada</taxon>
        <taxon>Preaxostyla</taxon>
        <taxon>Paratrimastigidae</taxon>
        <taxon>Paratrimastix</taxon>
    </lineage>
</organism>
<evidence type="ECO:0000313" key="4">
    <source>
        <dbReference type="Proteomes" id="UP001141327"/>
    </source>
</evidence>
<evidence type="ECO:0000256" key="2">
    <source>
        <dbReference type="SAM" id="SignalP"/>
    </source>
</evidence>
<dbReference type="EMBL" id="JAPMOS010000040">
    <property type="protein sequence ID" value="KAJ4457766.1"/>
    <property type="molecule type" value="Genomic_DNA"/>
</dbReference>
<name>A0ABQ8UEU9_9EUKA</name>
<evidence type="ECO:0000313" key="3">
    <source>
        <dbReference type="EMBL" id="KAJ4457766.1"/>
    </source>
</evidence>
<feature type="signal peptide" evidence="2">
    <location>
        <begin position="1"/>
        <end position="20"/>
    </location>
</feature>
<accession>A0ABQ8UEU9</accession>
<proteinExistence type="predicted"/>
<gene>
    <name evidence="3" type="ORF">PAPYR_6697</name>
</gene>
<evidence type="ECO:0008006" key="5">
    <source>
        <dbReference type="Google" id="ProtNLM"/>
    </source>
</evidence>
<feature type="compositionally biased region" description="Basic and acidic residues" evidence="1">
    <location>
        <begin position="65"/>
        <end position="75"/>
    </location>
</feature>
<keyword evidence="2" id="KW-0732">Signal</keyword>
<keyword evidence="4" id="KW-1185">Reference proteome</keyword>
<sequence length="88" mass="9778">MRGGWVISAWVWASSSWVLGEIPLGSPQDFILLLLSEGGGFLELLEIGKFLGCVLPGPRRVDCLGRNHQNKKQENQPRVPKYAYPATK</sequence>
<dbReference type="Proteomes" id="UP001141327">
    <property type="component" value="Unassembled WGS sequence"/>
</dbReference>
<comment type="caution">
    <text evidence="3">The sequence shown here is derived from an EMBL/GenBank/DDBJ whole genome shotgun (WGS) entry which is preliminary data.</text>
</comment>
<reference evidence="3" key="1">
    <citation type="journal article" date="2022" name="bioRxiv">
        <title>Genomics of Preaxostyla Flagellates Illuminates Evolutionary Transitions and the Path Towards Mitochondrial Loss.</title>
        <authorList>
            <person name="Novak L.V.F."/>
            <person name="Treitli S.C."/>
            <person name="Pyrih J."/>
            <person name="Halakuc P."/>
            <person name="Pipaliya S.V."/>
            <person name="Vacek V."/>
            <person name="Brzon O."/>
            <person name="Soukal P."/>
            <person name="Eme L."/>
            <person name="Dacks J.B."/>
            <person name="Karnkowska A."/>
            <person name="Elias M."/>
            <person name="Hampl V."/>
        </authorList>
    </citation>
    <scope>NUCLEOTIDE SEQUENCE</scope>
    <source>
        <strain evidence="3">RCP-MX</strain>
    </source>
</reference>
<feature type="region of interest" description="Disordered" evidence="1">
    <location>
        <begin position="65"/>
        <end position="88"/>
    </location>
</feature>